<evidence type="ECO:0000256" key="16">
    <source>
        <dbReference type="ARBA" id="ARBA00044900"/>
    </source>
</evidence>
<evidence type="ECO:0000256" key="10">
    <source>
        <dbReference type="ARBA" id="ARBA00044881"/>
    </source>
</evidence>
<evidence type="ECO:0000256" key="5">
    <source>
        <dbReference type="ARBA" id="ARBA00022989"/>
    </source>
</evidence>
<comment type="subcellular location">
    <subcellularLocation>
        <location evidence="1">Lysosome membrane</location>
        <topology evidence="1">Multi-pass membrane protein</topology>
    </subcellularLocation>
</comment>
<comment type="similarity">
    <text evidence="2">Belongs to the major facilitator superfamily.</text>
</comment>
<feature type="transmembrane region" description="Helical" evidence="25">
    <location>
        <begin position="254"/>
        <end position="272"/>
    </location>
</feature>
<evidence type="ECO:0000256" key="19">
    <source>
        <dbReference type="ARBA" id="ARBA00044919"/>
    </source>
</evidence>
<dbReference type="InterPro" id="IPR011701">
    <property type="entry name" value="MFS"/>
</dbReference>
<evidence type="ECO:0000256" key="24">
    <source>
        <dbReference type="ARBA" id="ARBA00046376"/>
    </source>
</evidence>
<feature type="transmembrane region" description="Helical" evidence="25">
    <location>
        <begin position="132"/>
        <end position="154"/>
    </location>
</feature>
<gene>
    <name evidence="27" type="ORF">ACFO0J_09740</name>
</gene>
<comment type="catalytic activity">
    <reaction evidence="20">
        <text>L-lysyl-glycine(out) = L-lysyl-glycine(in)</text>
        <dbReference type="Rhea" id="RHEA:79407"/>
        <dbReference type="ChEBI" id="CHEBI:191202"/>
    </reaction>
</comment>
<comment type="catalytic activity">
    <reaction evidence="14">
        <text>L-aspartyl-L-lysine(out) = L-aspartyl-L-lysine(in)</text>
        <dbReference type="Rhea" id="RHEA:79411"/>
        <dbReference type="ChEBI" id="CHEBI:229953"/>
    </reaction>
</comment>
<evidence type="ECO:0000256" key="2">
    <source>
        <dbReference type="ARBA" id="ARBA00008335"/>
    </source>
</evidence>
<evidence type="ECO:0000256" key="12">
    <source>
        <dbReference type="ARBA" id="ARBA00044891"/>
    </source>
</evidence>
<dbReference type="Gene3D" id="1.20.1250.20">
    <property type="entry name" value="MFS general substrate transporter like domains"/>
    <property type="match status" value="2"/>
</dbReference>
<feature type="transmembrane region" description="Helical" evidence="25">
    <location>
        <begin position="166"/>
        <end position="185"/>
    </location>
</feature>
<comment type="caution">
    <text evidence="27">The sequence shown here is derived from an EMBL/GenBank/DDBJ whole genome shotgun (WGS) entry which is preliminary data.</text>
</comment>
<evidence type="ECO:0000256" key="25">
    <source>
        <dbReference type="SAM" id="Phobius"/>
    </source>
</evidence>
<accession>A0ABV8RY66</accession>
<comment type="catalytic activity">
    <reaction evidence="18">
        <text>L-histidyl-L-alpha-amino acid(out) = L-histidyl-L-alpha-amino acid(in)</text>
        <dbReference type="Rhea" id="RHEA:79379"/>
        <dbReference type="ChEBI" id="CHEBI:229964"/>
    </reaction>
</comment>
<feature type="transmembrane region" description="Helical" evidence="25">
    <location>
        <begin position="216"/>
        <end position="234"/>
    </location>
</feature>
<dbReference type="InterPro" id="IPR036259">
    <property type="entry name" value="MFS_trans_sf"/>
</dbReference>
<evidence type="ECO:0000256" key="17">
    <source>
        <dbReference type="ARBA" id="ARBA00044903"/>
    </source>
</evidence>
<dbReference type="Proteomes" id="UP001595756">
    <property type="component" value="Unassembled WGS sequence"/>
</dbReference>
<evidence type="ECO:0000259" key="26">
    <source>
        <dbReference type="PROSITE" id="PS50850"/>
    </source>
</evidence>
<comment type="catalytic activity">
    <reaction evidence="13">
        <text>L-alpha-aminoacyl-L-lysine(out) = L-alpha-aminoacyl-L-lysine(in)</text>
        <dbReference type="Rhea" id="RHEA:79383"/>
        <dbReference type="ChEBI" id="CHEBI:229966"/>
    </reaction>
</comment>
<reference evidence="28" key="1">
    <citation type="journal article" date="2019" name="Int. J. Syst. Evol. Microbiol.">
        <title>The Global Catalogue of Microorganisms (GCM) 10K type strain sequencing project: providing services to taxonomists for standard genome sequencing and annotation.</title>
        <authorList>
            <consortium name="The Broad Institute Genomics Platform"/>
            <consortium name="The Broad Institute Genome Sequencing Center for Infectious Disease"/>
            <person name="Wu L."/>
            <person name="Ma J."/>
        </authorList>
    </citation>
    <scope>NUCLEOTIDE SEQUENCE [LARGE SCALE GENOMIC DNA]</scope>
    <source>
        <strain evidence="28">CGMCC 1.19029</strain>
    </source>
</reference>
<dbReference type="PANTHER" id="PTHR23512">
    <property type="entry name" value="MAJOR FACILITATOR SUPERFAMILY DOMAIN-CONTAINING PROTEIN 1"/>
    <property type="match status" value="1"/>
</dbReference>
<organism evidence="27 28">
    <name type="scientific">Castellaniella hirudinis</name>
    <dbReference type="NCBI Taxonomy" id="1144617"/>
    <lineage>
        <taxon>Bacteria</taxon>
        <taxon>Pseudomonadati</taxon>
        <taxon>Pseudomonadota</taxon>
        <taxon>Betaproteobacteria</taxon>
        <taxon>Burkholderiales</taxon>
        <taxon>Alcaligenaceae</taxon>
        <taxon>Castellaniella</taxon>
    </lineage>
</organism>
<evidence type="ECO:0000256" key="14">
    <source>
        <dbReference type="ARBA" id="ARBA00044898"/>
    </source>
</evidence>
<evidence type="ECO:0000313" key="28">
    <source>
        <dbReference type="Proteomes" id="UP001595756"/>
    </source>
</evidence>
<feature type="domain" description="Major facilitator superfamily (MFS) profile" evidence="26">
    <location>
        <begin position="11"/>
        <end position="404"/>
    </location>
</feature>
<feature type="transmembrane region" description="Helical" evidence="25">
    <location>
        <begin position="72"/>
        <end position="92"/>
    </location>
</feature>
<feature type="transmembrane region" description="Helical" evidence="25">
    <location>
        <begin position="43"/>
        <end position="60"/>
    </location>
</feature>
<dbReference type="RefSeq" id="WP_376812871.1">
    <property type="nucleotide sequence ID" value="NZ_JBHSDY010000005.1"/>
</dbReference>
<evidence type="ECO:0000256" key="7">
    <source>
        <dbReference type="ARBA" id="ARBA00023228"/>
    </source>
</evidence>
<dbReference type="PANTHER" id="PTHR23512:SF3">
    <property type="entry name" value="MAJOR FACILITATOR SUPERFAMILY DOMAIN-CONTAINING PROTEIN 1"/>
    <property type="match status" value="1"/>
</dbReference>
<comment type="catalytic activity">
    <reaction evidence="9">
        <text>L-histidyl-glycine(out) = L-histidyl-glycine(in)</text>
        <dbReference type="Rhea" id="RHEA:79395"/>
        <dbReference type="ChEBI" id="CHEBI:229957"/>
    </reaction>
</comment>
<keyword evidence="5 25" id="KW-1133">Transmembrane helix</keyword>
<evidence type="ECO:0000256" key="18">
    <source>
        <dbReference type="ARBA" id="ARBA00044912"/>
    </source>
</evidence>
<comment type="function">
    <text evidence="23">Lysosomal dipeptide uniporter that selectively exports lysine, arginine or histidine-containing dipeptides with a net positive charge from the lysosome lumen into the cytosol. Could play a role in a specific type of protein O-glycosylation indirectly regulating macrophages migration and tissue invasion. Also essential for liver homeostasis.</text>
</comment>
<keyword evidence="4 25" id="KW-0812">Transmembrane</keyword>
<evidence type="ECO:0000256" key="11">
    <source>
        <dbReference type="ARBA" id="ARBA00044884"/>
    </source>
</evidence>
<comment type="catalytic activity">
    <reaction evidence="17">
        <text>L-arginyl-glycine(out) = L-arginyl-glycine(in)</text>
        <dbReference type="Rhea" id="RHEA:79391"/>
        <dbReference type="ChEBI" id="CHEBI:229955"/>
    </reaction>
</comment>
<evidence type="ECO:0000313" key="27">
    <source>
        <dbReference type="EMBL" id="MFC4298320.1"/>
    </source>
</evidence>
<feature type="transmembrane region" description="Helical" evidence="25">
    <location>
        <begin position="98"/>
        <end position="120"/>
    </location>
</feature>
<comment type="catalytic activity">
    <reaction evidence="11">
        <text>L-alpha-aminoacyl-L-histidine(out) = L-alpha-aminoacyl-L-histidine(in)</text>
        <dbReference type="Rhea" id="RHEA:79375"/>
        <dbReference type="ChEBI" id="CHEBI:229967"/>
    </reaction>
</comment>
<evidence type="ECO:0000256" key="15">
    <source>
        <dbReference type="ARBA" id="ARBA00044899"/>
    </source>
</evidence>
<comment type="catalytic activity">
    <reaction evidence="8">
        <text>L-lysyl-L-alanine(out) = L-lysyl-L-alanine(in)</text>
        <dbReference type="Rhea" id="RHEA:79399"/>
        <dbReference type="ChEBI" id="CHEBI:229954"/>
    </reaction>
</comment>
<dbReference type="Pfam" id="PF07690">
    <property type="entry name" value="MFS_1"/>
    <property type="match status" value="1"/>
</dbReference>
<comment type="catalytic activity">
    <reaction evidence="12">
        <text>L-lysyl-L-alpha-amino acid(out) = L-lysyl-L-alpha-amino acid(in)</text>
        <dbReference type="Rhea" id="RHEA:79387"/>
        <dbReference type="ChEBI" id="CHEBI:229965"/>
    </reaction>
</comment>
<comment type="catalytic activity">
    <reaction evidence="10">
        <text>L-alpha-aminoacyl-L-arginine(out) = L-alpha-aminoacyl-L-arginine(in)</text>
        <dbReference type="Rhea" id="RHEA:79367"/>
        <dbReference type="ChEBI" id="CHEBI:229968"/>
    </reaction>
</comment>
<dbReference type="InterPro" id="IPR020846">
    <property type="entry name" value="MFS_dom"/>
</dbReference>
<sequence length="409" mass="42960">MRTAAFSRCVSYTLLVTAFFIGFFNRFAPATFAAPIGETLGLGAAALGGLAAMHFWVYTLMQVPAGLIVDRFGIRGPAAIGTLLTGIGALVLGMTGSYAVALSGPCLVGLGMSLVFVAMMKNNAIWFDGRRFGVVTGVTLLIGTFGSIMSEAPARLLLALTDWRTVFVALGLGTIAMACLILLFWRPPACAEGGRRPVRGTPHRSVWRDVAGSRQLWLVLLAISGTNGTFYAFAGLWGTSLLSDGYGLSGASASWILTLAWLPYGFGSLIFGHLSDWMQARKQLIWLSSLLNAAAWFWLLLVPGGGFAGGLMCFLALGLSSGAQVVVSFAAVKESVHEDLTGSAIAFVNMGVFLATAVVQTTYGWMVALGASDLAAAYRMALWLPAGLSLAGFAAALGVRETYPARPAA</sequence>
<evidence type="ECO:0000256" key="3">
    <source>
        <dbReference type="ARBA" id="ARBA00022448"/>
    </source>
</evidence>
<comment type="subunit">
    <text evidence="24">Homodimer. Interacts with lysosomal protein GLMP (via lumenal domain); the interaction starts while both proteins are still in the endoplasmic reticulum and is required for stabilization of MFSD1 in lysosomes but has no direct effect on its targeting to lysosomes or transporter activity.</text>
</comment>
<evidence type="ECO:0000256" key="4">
    <source>
        <dbReference type="ARBA" id="ARBA00022692"/>
    </source>
</evidence>
<comment type="catalytic activity">
    <reaction evidence="16">
        <text>L-lysyl-L-lysine(out) = L-lysyl-L-lysine(in)</text>
        <dbReference type="Rhea" id="RHEA:79403"/>
        <dbReference type="ChEBI" id="CHEBI:229956"/>
    </reaction>
</comment>
<dbReference type="EMBL" id="JBHSDY010000005">
    <property type="protein sequence ID" value="MFC4298320.1"/>
    <property type="molecule type" value="Genomic_DNA"/>
</dbReference>
<evidence type="ECO:0000256" key="6">
    <source>
        <dbReference type="ARBA" id="ARBA00023136"/>
    </source>
</evidence>
<evidence type="ECO:0000256" key="21">
    <source>
        <dbReference type="ARBA" id="ARBA00044985"/>
    </source>
</evidence>
<evidence type="ECO:0000256" key="22">
    <source>
        <dbReference type="ARBA" id="ARBA00045018"/>
    </source>
</evidence>
<feature type="transmembrane region" description="Helical" evidence="25">
    <location>
        <begin position="307"/>
        <end position="332"/>
    </location>
</feature>
<evidence type="ECO:0000256" key="20">
    <source>
        <dbReference type="ARBA" id="ARBA00044924"/>
    </source>
</evidence>
<evidence type="ECO:0000256" key="1">
    <source>
        <dbReference type="ARBA" id="ARBA00004155"/>
    </source>
</evidence>
<dbReference type="SUPFAM" id="SSF103473">
    <property type="entry name" value="MFS general substrate transporter"/>
    <property type="match status" value="1"/>
</dbReference>
<comment type="catalytic activity">
    <reaction evidence="19">
        <text>L-alanyl-L-lysine(out) = L-alanyl-L-lysine(in)</text>
        <dbReference type="Rhea" id="RHEA:79415"/>
        <dbReference type="ChEBI" id="CHEBI:192470"/>
    </reaction>
</comment>
<evidence type="ECO:0000256" key="23">
    <source>
        <dbReference type="ARBA" id="ARBA00045709"/>
    </source>
</evidence>
<keyword evidence="6 25" id="KW-0472">Membrane</keyword>
<evidence type="ECO:0000256" key="13">
    <source>
        <dbReference type="ARBA" id="ARBA00044893"/>
    </source>
</evidence>
<dbReference type="InterPro" id="IPR052187">
    <property type="entry name" value="MFSD1"/>
</dbReference>
<feature type="transmembrane region" description="Helical" evidence="25">
    <location>
        <begin position="344"/>
        <end position="368"/>
    </location>
</feature>
<evidence type="ECO:0000256" key="9">
    <source>
        <dbReference type="ARBA" id="ARBA00044878"/>
    </source>
</evidence>
<dbReference type="PROSITE" id="PS50850">
    <property type="entry name" value="MFS"/>
    <property type="match status" value="1"/>
</dbReference>
<protein>
    <recommendedName>
        <fullName evidence="21">Lysosomal dipeptide transporter MFSD1</fullName>
    </recommendedName>
    <alternativeName>
        <fullName evidence="22">Major facilitator superfamily domain-containing protein 1</fullName>
    </alternativeName>
</protein>
<name>A0ABV8RY66_9BURK</name>
<proteinExistence type="inferred from homology"/>
<keyword evidence="28" id="KW-1185">Reference proteome</keyword>
<feature type="transmembrane region" description="Helical" evidence="25">
    <location>
        <begin position="284"/>
        <end position="301"/>
    </location>
</feature>
<comment type="catalytic activity">
    <reaction evidence="15">
        <text>L-arginyl-L-alpha-amino acid(out) = L-arginyl-L-alpha-amino acid(in)</text>
        <dbReference type="Rhea" id="RHEA:79371"/>
        <dbReference type="ChEBI" id="CHEBI:84315"/>
    </reaction>
</comment>
<evidence type="ECO:0000256" key="8">
    <source>
        <dbReference type="ARBA" id="ARBA00044876"/>
    </source>
</evidence>
<keyword evidence="7" id="KW-0458">Lysosome</keyword>
<keyword evidence="3" id="KW-0813">Transport</keyword>
<feature type="transmembrane region" description="Helical" evidence="25">
    <location>
        <begin position="380"/>
        <end position="399"/>
    </location>
</feature>